<dbReference type="PROSITE" id="PS00801">
    <property type="entry name" value="TRANSKETOLASE_1"/>
    <property type="match status" value="1"/>
</dbReference>
<keyword evidence="7 10" id="KW-0786">Thiamine pyrophosphate</keyword>
<evidence type="ECO:0000256" key="10">
    <source>
        <dbReference type="RuleBase" id="RU004996"/>
    </source>
</evidence>
<dbReference type="SMART" id="SM00861">
    <property type="entry name" value="Transket_pyr"/>
    <property type="match status" value="1"/>
</dbReference>
<dbReference type="CDD" id="cd07033">
    <property type="entry name" value="TPP_PYR_DXS_TK_like"/>
    <property type="match status" value="1"/>
</dbReference>
<evidence type="ECO:0000256" key="8">
    <source>
        <dbReference type="ARBA" id="ARBA00049473"/>
    </source>
</evidence>
<evidence type="ECO:0000256" key="1">
    <source>
        <dbReference type="ARBA" id="ARBA00007131"/>
    </source>
</evidence>
<dbReference type="SUPFAM" id="SSF52518">
    <property type="entry name" value="Thiamin diphosphate-binding fold (THDP-binding)"/>
    <property type="match status" value="2"/>
</dbReference>
<feature type="domain" description="Transketolase-like pyrimidine-binding" evidence="11">
    <location>
        <begin position="348"/>
        <end position="519"/>
    </location>
</feature>
<evidence type="ECO:0000256" key="9">
    <source>
        <dbReference type="NCBIfam" id="TIGR00232"/>
    </source>
</evidence>
<dbReference type="Pfam" id="PF02779">
    <property type="entry name" value="Transket_pyr"/>
    <property type="match status" value="1"/>
</dbReference>
<dbReference type="PANTHER" id="PTHR43522">
    <property type="entry name" value="TRANSKETOLASE"/>
    <property type="match status" value="1"/>
</dbReference>
<protein>
    <recommendedName>
        <fullName evidence="3 9">Transketolase</fullName>
        <ecNumber evidence="3 9">2.2.1.1</ecNumber>
    </recommendedName>
</protein>
<dbReference type="InterPro" id="IPR020826">
    <property type="entry name" value="Transketolase_BS"/>
</dbReference>
<evidence type="ECO:0000313" key="12">
    <source>
        <dbReference type="EMBL" id="MDZ8117355.1"/>
    </source>
</evidence>
<evidence type="ECO:0000256" key="7">
    <source>
        <dbReference type="ARBA" id="ARBA00023052"/>
    </source>
</evidence>
<evidence type="ECO:0000256" key="2">
    <source>
        <dbReference type="ARBA" id="ARBA00011738"/>
    </source>
</evidence>
<dbReference type="InterPro" id="IPR009014">
    <property type="entry name" value="Transketo_C/PFOR_II"/>
</dbReference>
<dbReference type="Pfam" id="PF00456">
    <property type="entry name" value="Transketolase_N"/>
    <property type="match status" value="1"/>
</dbReference>
<dbReference type="Pfam" id="PF22613">
    <property type="entry name" value="Transketolase_C_1"/>
    <property type="match status" value="1"/>
</dbReference>
<dbReference type="InterPro" id="IPR005475">
    <property type="entry name" value="Transketolase-like_Pyr-bd"/>
</dbReference>
<dbReference type="GO" id="GO:0004802">
    <property type="term" value="F:transketolase activity"/>
    <property type="evidence" value="ECO:0007669"/>
    <property type="project" value="UniProtKB-EC"/>
</dbReference>
<evidence type="ECO:0000256" key="3">
    <source>
        <dbReference type="ARBA" id="ARBA00013152"/>
    </source>
</evidence>
<dbReference type="InterPro" id="IPR005474">
    <property type="entry name" value="Transketolase_N"/>
</dbReference>
<proteinExistence type="inferred from homology"/>
<sequence>MDLKLTANTIRGLAMDGVQAAKSGHPGMPMGMADVAAVLWAKYLKYNPVNPDWPDRDRFILSAGHGSMLHYSLLHLAGYDLPIEELKNFRQFGSKTAGHPEYGHTVGVETTTGPLGQGVTNGVGMAIAEKMLEARYNSAERKIVDHFTYVIASEGEFEEGVSHEAFSLAGNHGIGKLIVFYDQNFISIEGDTHITYTDDVTKRMEAYHWQVLEVDGHNHDEIAAAIEAAQAETEKPTVIICNTKIGYGSPNKEGGHECHGAPLGEEEILLTKKNLGMPEDKFYVPAEVYEGFKAVARKNAETEALWNAAFAQFAQTDPEKALEWDIAQKGELPDLKEVLPEFEKGSSLATRSASGKTINAIAKKMPFLVGGSADLAPSNNTYMADMGDIGKDAFDGRNFHFGVRELAMGAIMNGVQLHGGFRIFGGTFLVFADYVRPAARLAALMGLPVIYVFTHDSFCVGEDGPTHQPIETCASLRMIPNMTVIRPADPTETAMAWVAALENKSGPTALLLTRQNLPVIDRDEYPAADNLKKGAYTLWQSGEGDPDLLMIATGSEVEITLAAAEKLGGEGANVRVVSMPSWELFEKQDQDYQDSVLPPACVKRVAVEAGTSFGWERYVNRCGVMITKDDFGASGPFKVLQKEFGFTAENVYEKAKVLLG</sequence>
<gene>
    <name evidence="12" type="primary">tkt</name>
    <name evidence="12" type="ORF">P9H32_01845</name>
</gene>
<dbReference type="EMBL" id="JARVCO010000002">
    <property type="protein sequence ID" value="MDZ8117355.1"/>
    <property type="molecule type" value="Genomic_DNA"/>
</dbReference>
<evidence type="ECO:0000256" key="4">
    <source>
        <dbReference type="ARBA" id="ARBA00022679"/>
    </source>
</evidence>
<keyword evidence="5 10" id="KW-0479">Metal-binding</keyword>
<evidence type="ECO:0000256" key="6">
    <source>
        <dbReference type="ARBA" id="ARBA00022842"/>
    </source>
</evidence>
<keyword evidence="10" id="KW-0106">Calcium</keyword>
<dbReference type="InterPro" id="IPR005478">
    <property type="entry name" value="Transketolase_bac-like"/>
</dbReference>
<dbReference type="InterPro" id="IPR033247">
    <property type="entry name" value="Transketolase_fam"/>
</dbReference>
<dbReference type="PROSITE" id="PS00802">
    <property type="entry name" value="TRANSKETOLASE_2"/>
    <property type="match status" value="1"/>
</dbReference>
<dbReference type="InterPro" id="IPR049557">
    <property type="entry name" value="Transketolase_CS"/>
</dbReference>
<evidence type="ECO:0000256" key="5">
    <source>
        <dbReference type="ARBA" id="ARBA00022723"/>
    </source>
</evidence>
<dbReference type="EC" id="2.2.1.1" evidence="3 9"/>
<dbReference type="Proteomes" id="UP001290861">
    <property type="component" value="Unassembled WGS sequence"/>
</dbReference>
<name>A0ABU5MT28_9BACT</name>
<accession>A0ABU5MT28</accession>
<comment type="cofactor">
    <cofactor evidence="10">
        <name>Mg(2+)</name>
        <dbReference type="ChEBI" id="CHEBI:18420"/>
    </cofactor>
    <cofactor evidence="10">
        <name>Ca(2+)</name>
        <dbReference type="ChEBI" id="CHEBI:29108"/>
    </cofactor>
    <cofactor evidence="10">
        <name>Mn(2+)</name>
        <dbReference type="ChEBI" id="CHEBI:29035"/>
    </cofactor>
    <cofactor evidence="10">
        <name>Co(2+)</name>
        <dbReference type="ChEBI" id="CHEBI:48828"/>
    </cofactor>
    <text evidence="10">Binds 1 Mg(2+) ion per subunit. Can also utilize other divalent metal cations, such as Ca(2+), Mn(2+) and Co(2+).</text>
</comment>
<comment type="similarity">
    <text evidence="1 10">Belongs to the transketolase family.</text>
</comment>
<keyword evidence="6 10" id="KW-0460">Magnesium</keyword>
<comment type="caution">
    <text evidence="12">The sequence shown here is derived from an EMBL/GenBank/DDBJ whole genome shotgun (WGS) entry which is preliminary data.</text>
</comment>
<dbReference type="RefSeq" id="WP_322607156.1">
    <property type="nucleotide sequence ID" value="NZ_JARVCO010000002.1"/>
</dbReference>
<comment type="catalytic activity">
    <reaction evidence="8 10">
        <text>D-sedoheptulose 7-phosphate + D-glyceraldehyde 3-phosphate = aldehydo-D-ribose 5-phosphate + D-xylulose 5-phosphate</text>
        <dbReference type="Rhea" id="RHEA:10508"/>
        <dbReference type="ChEBI" id="CHEBI:57483"/>
        <dbReference type="ChEBI" id="CHEBI:57737"/>
        <dbReference type="ChEBI" id="CHEBI:58273"/>
        <dbReference type="ChEBI" id="CHEBI:59776"/>
        <dbReference type="EC" id="2.2.1.1"/>
    </reaction>
</comment>
<dbReference type="Gene3D" id="3.40.50.970">
    <property type="match status" value="2"/>
</dbReference>
<dbReference type="SUPFAM" id="SSF52922">
    <property type="entry name" value="TK C-terminal domain-like"/>
    <property type="match status" value="1"/>
</dbReference>
<evidence type="ECO:0000313" key="13">
    <source>
        <dbReference type="Proteomes" id="UP001290861"/>
    </source>
</evidence>
<keyword evidence="13" id="KW-1185">Reference proteome</keyword>
<dbReference type="NCBIfam" id="TIGR00232">
    <property type="entry name" value="tktlase_bact"/>
    <property type="match status" value="1"/>
</dbReference>
<comment type="subunit">
    <text evidence="2 10">Homodimer.</text>
</comment>
<reference evidence="12 13" key="1">
    <citation type="journal article" date="2024" name="Appl. Environ. Microbiol.">
        <title>Pontiella agarivorans sp. nov., a novel marine anaerobic bacterium capable of degrading macroalgal polysaccharides and fixing nitrogen.</title>
        <authorList>
            <person name="Liu N."/>
            <person name="Kivenson V."/>
            <person name="Peng X."/>
            <person name="Cui Z."/>
            <person name="Lankiewicz T.S."/>
            <person name="Gosselin K.M."/>
            <person name="English C.J."/>
            <person name="Blair E.M."/>
            <person name="O'Malley M.A."/>
            <person name="Valentine D.L."/>
        </authorList>
    </citation>
    <scope>NUCLEOTIDE SEQUENCE [LARGE SCALE GENOMIC DNA]</scope>
    <source>
        <strain evidence="12 13">NLcol2</strain>
    </source>
</reference>
<comment type="cofactor">
    <cofactor evidence="10">
        <name>thiamine diphosphate</name>
        <dbReference type="ChEBI" id="CHEBI:58937"/>
    </cofactor>
    <text evidence="10">Binds 1 thiamine pyrophosphate per subunit.</text>
</comment>
<keyword evidence="4 10" id="KW-0808">Transferase</keyword>
<dbReference type="InterPro" id="IPR029061">
    <property type="entry name" value="THDP-binding"/>
</dbReference>
<dbReference type="PANTHER" id="PTHR43522:SF2">
    <property type="entry name" value="TRANSKETOLASE 1-RELATED"/>
    <property type="match status" value="1"/>
</dbReference>
<dbReference type="InterPro" id="IPR055152">
    <property type="entry name" value="Transketolase-like_C_2"/>
</dbReference>
<dbReference type="CDD" id="cd02012">
    <property type="entry name" value="TPP_TK"/>
    <property type="match status" value="1"/>
</dbReference>
<comment type="function">
    <text evidence="10">Catalyzes the transfer of a two-carbon ketol group from a ketose donor to an aldose acceptor, via a covalent intermediate with the cofactor thiamine pyrophosphate.</text>
</comment>
<organism evidence="12 13">
    <name type="scientific">Pontiella agarivorans</name>
    <dbReference type="NCBI Taxonomy" id="3038953"/>
    <lineage>
        <taxon>Bacteria</taxon>
        <taxon>Pseudomonadati</taxon>
        <taxon>Kiritimatiellota</taxon>
        <taxon>Kiritimatiellia</taxon>
        <taxon>Kiritimatiellales</taxon>
        <taxon>Pontiellaceae</taxon>
        <taxon>Pontiella</taxon>
    </lineage>
</organism>
<dbReference type="Gene3D" id="3.40.50.920">
    <property type="match status" value="1"/>
</dbReference>
<evidence type="ECO:0000259" key="11">
    <source>
        <dbReference type="SMART" id="SM00861"/>
    </source>
</evidence>